<dbReference type="Pfam" id="PF08808">
    <property type="entry name" value="RES"/>
    <property type="match status" value="1"/>
</dbReference>
<dbReference type="EMBL" id="QYZP01000001">
    <property type="protein sequence ID" value="RJN32742.1"/>
    <property type="molecule type" value="Genomic_DNA"/>
</dbReference>
<evidence type="ECO:0000313" key="3">
    <source>
        <dbReference type="Proteomes" id="UP000266615"/>
    </source>
</evidence>
<gene>
    <name evidence="2" type="ORF">D3250_02655</name>
</gene>
<protein>
    <submittedName>
        <fullName evidence="2">RES domain-containing protein</fullName>
    </submittedName>
</protein>
<feature type="domain" description="RES" evidence="1">
    <location>
        <begin position="21"/>
        <end position="162"/>
    </location>
</feature>
<sequence length="167" mass="18113">MTAAPEVRPHGQYLRAVSGTFYRAVDPRHLGTALAGSRQPGRYSPPGAPALYLSSSPEGVQTAMIAHGDARTPELNIIEVRVHAERVLDLRDEASCRAAGVRVDDAIAPWQQAAAEGGDPPPWSVRRHLEALGSYGVIDPSRRRPGLWHLALFRWNEAGTPQARVQG</sequence>
<dbReference type="AlphaFoldDB" id="A0A3A4F347"/>
<accession>A0A3A4F347</accession>
<keyword evidence="3" id="KW-1185">Reference proteome</keyword>
<reference evidence="2 3" key="1">
    <citation type="submission" date="2018-09" db="EMBL/GenBank/DDBJ databases">
        <title>Nesterenkonia natronophila sp. nov., an alkaliphilic actinobacteriume isolated from a soda lake, and emended description of the genus Nesterenkonia.</title>
        <authorList>
            <person name="Menes R.J."/>
            <person name="Iriarte A."/>
        </authorList>
    </citation>
    <scope>NUCLEOTIDE SEQUENCE [LARGE SCALE GENOMIC DNA]</scope>
    <source>
        <strain evidence="2 3">M8</strain>
    </source>
</reference>
<evidence type="ECO:0000313" key="2">
    <source>
        <dbReference type="EMBL" id="RJN32742.1"/>
    </source>
</evidence>
<comment type="caution">
    <text evidence="2">The sequence shown here is derived from an EMBL/GenBank/DDBJ whole genome shotgun (WGS) entry which is preliminary data.</text>
</comment>
<proteinExistence type="predicted"/>
<evidence type="ECO:0000259" key="1">
    <source>
        <dbReference type="Pfam" id="PF08808"/>
    </source>
</evidence>
<dbReference type="RefSeq" id="WP_119901787.1">
    <property type="nucleotide sequence ID" value="NZ_QYZP01000001.1"/>
</dbReference>
<dbReference type="Proteomes" id="UP000266615">
    <property type="component" value="Unassembled WGS sequence"/>
</dbReference>
<organism evidence="2 3">
    <name type="scientific">Nesterenkonia natronophila</name>
    <dbReference type="NCBI Taxonomy" id="2174932"/>
    <lineage>
        <taxon>Bacteria</taxon>
        <taxon>Bacillati</taxon>
        <taxon>Actinomycetota</taxon>
        <taxon>Actinomycetes</taxon>
        <taxon>Micrococcales</taxon>
        <taxon>Micrococcaceae</taxon>
        <taxon>Nesterenkonia</taxon>
    </lineage>
</organism>
<name>A0A3A4F347_9MICC</name>
<dbReference type="InterPro" id="IPR014914">
    <property type="entry name" value="RES_dom"/>
</dbReference>
<dbReference type="OrthoDB" id="648213at2"/>